<dbReference type="OrthoDB" id="10631069at2759"/>
<dbReference type="EMBL" id="KN294003">
    <property type="protein sequence ID" value="EEH33638.2"/>
    <property type="molecule type" value="Genomic_DNA"/>
</dbReference>
<protein>
    <submittedName>
        <fullName evidence="2">Uncharacterized protein</fullName>
    </submittedName>
</protein>
<sequence>MITAANYLPDEHGLANTVAYVETVIQPAHTQEYVHFPIFGIDEDWLSDEGLDESSEDDEGDGGGGDDENDDDDGDDGDDDGDDGDYDDEELFIEDMSLWGGGAWIPLPNTAPTKVTLYRSGISELNLYCSCPASASSSSHSSSPPPPPWSSSASSSSSSSPWYDGKEVEDDDDDDDEEDYDDDDCADDAVAIVNDEEENRSFDDLEMFYAKRAASEKERKHERENRDCTLSKWIMAPGRRTIFASPF</sequence>
<feature type="region of interest" description="Disordered" evidence="1">
    <location>
        <begin position="133"/>
        <end position="186"/>
    </location>
</feature>
<evidence type="ECO:0000256" key="1">
    <source>
        <dbReference type="SAM" id="MobiDB-lite"/>
    </source>
</evidence>
<dbReference type="AlphaFoldDB" id="C1H258"/>
<organism evidence="2 3">
    <name type="scientific">Paracoccidioides lutzii (strain ATCC MYA-826 / Pb01)</name>
    <name type="common">Paracoccidioides brasiliensis</name>
    <dbReference type="NCBI Taxonomy" id="502779"/>
    <lineage>
        <taxon>Eukaryota</taxon>
        <taxon>Fungi</taxon>
        <taxon>Dikarya</taxon>
        <taxon>Ascomycota</taxon>
        <taxon>Pezizomycotina</taxon>
        <taxon>Eurotiomycetes</taxon>
        <taxon>Eurotiomycetidae</taxon>
        <taxon>Onygenales</taxon>
        <taxon>Ajellomycetaceae</taxon>
        <taxon>Paracoccidioides</taxon>
    </lineage>
</organism>
<dbReference type="RefSeq" id="XP_002793158.2">
    <property type="nucleotide sequence ID" value="XM_002793112.2"/>
</dbReference>
<proteinExistence type="predicted"/>
<feature type="compositionally biased region" description="Acidic residues" evidence="1">
    <location>
        <begin position="167"/>
        <end position="186"/>
    </location>
</feature>
<evidence type="ECO:0000313" key="2">
    <source>
        <dbReference type="EMBL" id="EEH33638.2"/>
    </source>
</evidence>
<dbReference type="HOGENOM" id="CLU_1147486_0_0_1"/>
<dbReference type="eggNOG" id="ENOG502RR38">
    <property type="taxonomic scope" value="Eukaryota"/>
</dbReference>
<feature type="region of interest" description="Disordered" evidence="1">
    <location>
        <begin position="46"/>
        <end position="88"/>
    </location>
</feature>
<dbReference type="VEuPathDB" id="FungiDB:PAAG_04688"/>
<dbReference type="KEGG" id="pbl:PAAG_04688"/>
<dbReference type="Proteomes" id="UP000002059">
    <property type="component" value="Partially assembled WGS sequence"/>
</dbReference>
<accession>C1H258</accession>
<evidence type="ECO:0000313" key="3">
    <source>
        <dbReference type="Proteomes" id="UP000002059"/>
    </source>
</evidence>
<keyword evidence="3" id="KW-1185">Reference proteome</keyword>
<gene>
    <name evidence="2" type="ORF">PAAG_04688</name>
</gene>
<feature type="compositionally biased region" description="Low complexity" evidence="1">
    <location>
        <begin position="150"/>
        <end position="161"/>
    </location>
</feature>
<name>C1H258_PARBA</name>
<reference evidence="2 3" key="1">
    <citation type="journal article" date="2011" name="PLoS Genet.">
        <title>Comparative genomic analysis of human fungal pathogens causing paracoccidioidomycosis.</title>
        <authorList>
            <person name="Desjardins C.A."/>
            <person name="Champion M.D."/>
            <person name="Holder J.W."/>
            <person name="Muszewska A."/>
            <person name="Goldberg J."/>
            <person name="Bailao A.M."/>
            <person name="Brigido M.M."/>
            <person name="Ferreira M.E."/>
            <person name="Garcia A.M."/>
            <person name="Grynberg M."/>
            <person name="Gujja S."/>
            <person name="Heiman D.I."/>
            <person name="Henn M.R."/>
            <person name="Kodira C.D."/>
            <person name="Leon-Narvaez H."/>
            <person name="Longo L.V."/>
            <person name="Ma L.J."/>
            <person name="Malavazi I."/>
            <person name="Matsuo A.L."/>
            <person name="Morais F.V."/>
            <person name="Pereira M."/>
            <person name="Rodriguez-Brito S."/>
            <person name="Sakthikumar S."/>
            <person name="Salem-Izacc S.M."/>
            <person name="Sykes S.M."/>
            <person name="Teixeira M.M."/>
            <person name="Vallejo M.C."/>
            <person name="Walter M.E."/>
            <person name="Yandava C."/>
            <person name="Young S."/>
            <person name="Zeng Q."/>
            <person name="Zucker J."/>
            <person name="Felipe M.S."/>
            <person name="Goldman G.H."/>
            <person name="Haas B.J."/>
            <person name="McEwen J.G."/>
            <person name="Nino-Vega G."/>
            <person name="Puccia R."/>
            <person name="San-Blas G."/>
            <person name="Soares C.M."/>
            <person name="Birren B.W."/>
            <person name="Cuomo C.A."/>
        </authorList>
    </citation>
    <scope>NUCLEOTIDE SEQUENCE [LARGE SCALE GENOMIC DNA]</scope>
    <source>
        <strain evidence="3">ATCC MYA-826 / Pb01</strain>
    </source>
</reference>
<dbReference type="GeneID" id="9096656"/>
<dbReference type="OMA" id="LEMFYAK"/>
<feature type="compositionally biased region" description="Low complexity" evidence="1">
    <location>
        <begin position="133"/>
        <end position="142"/>
    </location>
</feature>